<proteinExistence type="predicted"/>
<keyword evidence="2" id="KW-0238">DNA-binding</keyword>
<organism evidence="5 6">
    <name type="scientific">Pseudomonas maumuensis</name>
    <dbReference type="NCBI Taxonomy" id="2842354"/>
    <lineage>
        <taxon>Bacteria</taxon>
        <taxon>Pseudomonadati</taxon>
        <taxon>Pseudomonadota</taxon>
        <taxon>Gammaproteobacteria</taxon>
        <taxon>Pseudomonadales</taxon>
        <taxon>Pseudomonadaceae</taxon>
        <taxon>Pseudomonas</taxon>
    </lineage>
</organism>
<evidence type="ECO:0000259" key="4">
    <source>
        <dbReference type="PROSITE" id="PS01124"/>
    </source>
</evidence>
<dbReference type="Pfam" id="PF12833">
    <property type="entry name" value="HTH_18"/>
    <property type="match status" value="1"/>
</dbReference>
<dbReference type="PANTHER" id="PTHR40055:SF1">
    <property type="entry name" value="TRANSCRIPTIONAL REGULATOR YGIV-RELATED"/>
    <property type="match status" value="1"/>
</dbReference>
<dbReference type="PROSITE" id="PS00041">
    <property type="entry name" value="HTH_ARAC_FAMILY_1"/>
    <property type="match status" value="1"/>
</dbReference>
<dbReference type="Pfam" id="PF06445">
    <property type="entry name" value="GyrI-like"/>
    <property type="match status" value="1"/>
</dbReference>
<accession>A0ABX8NT13</accession>
<reference evidence="5 6" key="1">
    <citation type="journal article" date="2021" name="Microorganisms">
        <title>The Ever-Expanding Pseudomonas Genus: Description of 43 New Species and Partition of the Pseudomonas putida Group.</title>
        <authorList>
            <person name="Girard L."/>
            <person name="Lood C."/>
            <person name="Hofte M."/>
            <person name="Vandamme P."/>
            <person name="Rokni-Zadeh H."/>
            <person name="van Noort V."/>
            <person name="Lavigne R."/>
            <person name="De Mot R."/>
        </authorList>
    </citation>
    <scope>NUCLEOTIDE SEQUENCE [LARGE SCALE GENOMIC DNA]</scope>
    <source>
        <strain evidence="5 6">COW77</strain>
    </source>
</reference>
<dbReference type="PANTHER" id="PTHR40055">
    <property type="entry name" value="TRANSCRIPTIONAL REGULATOR YGIV-RELATED"/>
    <property type="match status" value="1"/>
</dbReference>
<protein>
    <submittedName>
        <fullName evidence="5">AraC family transcriptional regulator</fullName>
    </submittedName>
</protein>
<dbReference type="InterPro" id="IPR018060">
    <property type="entry name" value="HTH_AraC"/>
</dbReference>
<evidence type="ECO:0000256" key="3">
    <source>
        <dbReference type="ARBA" id="ARBA00023163"/>
    </source>
</evidence>
<dbReference type="InterPro" id="IPR050908">
    <property type="entry name" value="SmbC-like"/>
</dbReference>
<keyword evidence="1" id="KW-0805">Transcription regulation</keyword>
<dbReference type="InterPro" id="IPR010499">
    <property type="entry name" value="AraC_E-bd"/>
</dbReference>
<sequence>MPYLQEQPELSVNALYQQRFETVLAYIEDNLEGDLSVETLSAVAHFSVFHFHRQFSAYVGVPVARYVQLMRLRRAAHRLLGQPEHSVLDAALAAGFESPEAFSRAFRRAFGHAPSAFRRRPDWQVWNTVFAIPHFSRSITMQVRIVDFAAVRLAALEHRGPPSQVSETVRRFIDWRMSSGQSPVASSRSFGIPYNNPDTTAPEDFRFAVCGEIHEAVAPNDQGVRESSLPAGRCAVVRHVGSPDHIGETIYPLYRDWLPGSGEELRDHPLFFHYLSIYPHTPLEQWQTDIYVPLR</sequence>
<evidence type="ECO:0000256" key="1">
    <source>
        <dbReference type="ARBA" id="ARBA00023015"/>
    </source>
</evidence>
<dbReference type="Proteomes" id="UP000824010">
    <property type="component" value="Chromosome"/>
</dbReference>
<dbReference type="SMART" id="SM00342">
    <property type="entry name" value="HTH_ARAC"/>
    <property type="match status" value="1"/>
</dbReference>
<dbReference type="InterPro" id="IPR018062">
    <property type="entry name" value="HTH_AraC-typ_CS"/>
</dbReference>
<dbReference type="EMBL" id="CP077077">
    <property type="protein sequence ID" value="QXH59193.1"/>
    <property type="molecule type" value="Genomic_DNA"/>
</dbReference>
<evidence type="ECO:0000256" key="2">
    <source>
        <dbReference type="ARBA" id="ARBA00023125"/>
    </source>
</evidence>
<keyword evidence="3" id="KW-0804">Transcription</keyword>
<dbReference type="InterPro" id="IPR029442">
    <property type="entry name" value="GyrI-like"/>
</dbReference>
<gene>
    <name evidence="5" type="ORF">KSS90_16310</name>
</gene>
<dbReference type="SMART" id="SM00871">
    <property type="entry name" value="AraC_E_bind"/>
    <property type="match status" value="1"/>
</dbReference>
<evidence type="ECO:0000313" key="5">
    <source>
        <dbReference type="EMBL" id="QXH59193.1"/>
    </source>
</evidence>
<evidence type="ECO:0000313" key="6">
    <source>
        <dbReference type="Proteomes" id="UP000824010"/>
    </source>
</evidence>
<name>A0ABX8NT13_9PSED</name>
<feature type="domain" description="HTH araC/xylS-type" evidence="4">
    <location>
        <begin position="21"/>
        <end position="120"/>
    </location>
</feature>
<dbReference type="PROSITE" id="PS01124">
    <property type="entry name" value="HTH_ARAC_FAMILY_2"/>
    <property type="match status" value="1"/>
</dbReference>
<keyword evidence="6" id="KW-1185">Reference proteome</keyword>